<dbReference type="EMBL" id="BMID01000001">
    <property type="protein sequence ID" value="GGA05101.1"/>
    <property type="molecule type" value="Genomic_DNA"/>
</dbReference>
<keyword evidence="3" id="KW-1185">Reference proteome</keyword>
<dbReference type="InterPro" id="IPR019734">
    <property type="entry name" value="TPR_rpt"/>
</dbReference>
<gene>
    <name evidence="2" type="ORF">GCM10010923_13470</name>
</gene>
<evidence type="ECO:0000313" key="3">
    <source>
        <dbReference type="Proteomes" id="UP000603317"/>
    </source>
</evidence>
<organism evidence="2 3">
    <name type="scientific">Blastomonas marina</name>
    <dbReference type="NCBI Taxonomy" id="1867408"/>
    <lineage>
        <taxon>Bacteria</taxon>
        <taxon>Pseudomonadati</taxon>
        <taxon>Pseudomonadota</taxon>
        <taxon>Alphaproteobacteria</taxon>
        <taxon>Sphingomonadales</taxon>
        <taxon>Sphingomonadaceae</taxon>
        <taxon>Blastomonas</taxon>
    </lineage>
</organism>
<dbReference type="Gene3D" id="1.25.40.10">
    <property type="entry name" value="Tetratricopeptide repeat domain"/>
    <property type="match status" value="1"/>
</dbReference>
<dbReference type="SMART" id="SM00028">
    <property type="entry name" value="TPR"/>
    <property type="match status" value="3"/>
</dbReference>
<proteinExistence type="predicted"/>
<name>A0ABQ1FBN5_9SPHN</name>
<accession>A0ABQ1FBN5</accession>
<sequence length="180" mass="19010">MDEPSRLTHTLWEQIMRFTPAALALSTAFALTASSLIAAQRAEPDPRAQAFVEDGRAALAAGEIVPAVDAFEAALAIQPGNLEAYLSLAEAMRAKGLPGKAIRYYRVVLDAEPRNVTALAGEGMALAEKGAFDRARDSLARAEAICGNCAAAVQLSALIVERESAPQMASVPVDERTSEN</sequence>
<feature type="repeat" description="TPR" evidence="1">
    <location>
        <begin position="82"/>
        <end position="115"/>
    </location>
</feature>
<evidence type="ECO:0000313" key="2">
    <source>
        <dbReference type="EMBL" id="GGA05101.1"/>
    </source>
</evidence>
<keyword evidence="1" id="KW-0802">TPR repeat</keyword>
<evidence type="ECO:0008006" key="4">
    <source>
        <dbReference type="Google" id="ProtNLM"/>
    </source>
</evidence>
<comment type="caution">
    <text evidence="2">The sequence shown here is derived from an EMBL/GenBank/DDBJ whole genome shotgun (WGS) entry which is preliminary data.</text>
</comment>
<dbReference type="Proteomes" id="UP000603317">
    <property type="component" value="Unassembled WGS sequence"/>
</dbReference>
<dbReference type="PROSITE" id="PS50005">
    <property type="entry name" value="TPR"/>
    <property type="match status" value="2"/>
</dbReference>
<dbReference type="SUPFAM" id="SSF48452">
    <property type="entry name" value="TPR-like"/>
    <property type="match status" value="1"/>
</dbReference>
<protein>
    <recommendedName>
        <fullName evidence="4">Tetratricopeptide repeat protein</fullName>
    </recommendedName>
</protein>
<dbReference type="InterPro" id="IPR011990">
    <property type="entry name" value="TPR-like_helical_dom_sf"/>
</dbReference>
<feature type="repeat" description="TPR" evidence="1">
    <location>
        <begin position="48"/>
        <end position="81"/>
    </location>
</feature>
<evidence type="ECO:0000256" key="1">
    <source>
        <dbReference type="PROSITE-ProRule" id="PRU00339"/>
    </source>
</evidence>
<reference evidence="3" key="1">
    <citation type="journal article" date="2019" name="Int. J. Syst. Evol. Microbiol.">
        <title>The Global Catalogue of Microorganisms (GCM) 10K type strain sequencing project: providing services to taxonomists for standard genome sequencing and annotation.</title>
        <authorList>
            <consortium name="The Broad Institute Genomics Platform"/>
            <consortium name="The Broad Institute Genome Sequencing Center for Infectious Disease"/>
            <person name="Wu L."/>
            <person name="Ma J."/>
        </authorList>
    </citation>
    <scope>NUCLEOTIDE SEQUENCE [LARGE SCALE GENOMIC DNA]</scope>
    <source>
        <strain evidence="3">CGMCC 1.15297</strain>
    </source>
</reference>